<name>A0A381QKP4_9ZZZZ</name>
<organism evidence="2">
    <name type="scientific">marine metagenome</name>
    <dbReference type="NCBI Taxonomy" id="408172"/>
    <lineage>
        <taxon>unclassified sequences</taxon>
        <taxon>metagenomes</taxon>
        <taxon>ecological metagenomes</taxon>
    </lineage>
</organism>
<dbReference type="GO" id="GO:0019171">
    <property type="term" value="F:(3R)-hydroxyacyl-[acyl-carrier-protein] dehydratase activity"/>
    <property type="evidence" value="ECO:0007669"/>
    <property type="project" value="TreeGrafter"/>
</dbReference>
<evidence type="ECO:0000259" key="1">
    <source>
        <dbReference type="Pfam" id="PF13452"/>
    </source>
</evidence>
<sequence>MIPEYEAWIGKTEVFKEQLSEVNTTRLYHTLNITDNPPSSGESVFPLALLILGEPSVSPEEIGEDGHPVRGGFMPPISLKRRMFAGGEYEFHQPLRVGDEVRVTWCITDIIRKNGSGGELIFVNIRRDFHAMEVLCATEIREIVYTDSDPKVRPIDDPEMTGEWVEEMHSDPLQLFRFSALTFNGHRIHYDRPYATEVEGYPGLVVHGPLLATWLSLFAARKSGSELKRFRFRGKRPVFDLHDFTLTGDLNGNDTAKLRVLDYQSQLAVTAEAEFIP</sequence>
<dbReference type="InterPro" id="IPR052741">
    <property type="entry name" value="Mitochondrial_HTD2"/>
</dbReference>
<accession>A0A381QKP4</accession>
<dbReference type="EMBL" id="UINC01001406">
    <property type="protein sequence ID" value="SUZ79925.1"/>
    <property type="molecule type" value="Genomic_DNA"/>
</dbReference>
<dbReference type="Pfam" id="PF13452">
    <property type="entry name" value="FAS1_DH_region"/>
    <property type="match status" value="1"/>
</dbReference>
<gene>
    <name evidence="2" type="ORF">METZ01_LOCUS32779</name>
</gene>
<dbReference type="PANTHER" id="PTHR28152:SF1">
    <property type="entry name" value="HYDROXYACYL-THIOESTER DEHYDRATASE TYPE 2, MITOCHONDRIAL"/>
    <property type="match status" value="1"/>
</dbReference>
<protein>
    <recommendedName>
        <fullName evidence="1">FAS1-like dehydratase domain-containing protein</fullName>
    </recommendedName>
</protein>
<feature type="domain" description="FAS1-like dehydratase" evidence="1">
    <location>
        <begin position="74"/>
        <end position="126"/>
    </location>
</feature>
<reference evidence="2" key="1">
    <citation type="submission" date="2018-05" db="EMBL/GenBank/DDBJ databases">
        <authorList>
            <person name="Lanie J.A."/>
            <person name="Ng W.-L."/>
            <person name="Kazmierczak K.M."/>
            <person name="Andrzejewski T.M."/>
            <person name="Davidsen T.M."/>
            <person name="Wayne K.J."/>
            <person name="Tettelin H."/>
            <person name="Glass J.I."/>
            <person name="Rusch D."/>
            <person name="Podicherti R."/>
            <person name="Tsui H.-C.T."/>
            <person name="Winkler M.E."/>
        </authorList>
    </citation>
    <scope>NUCLEOTIDE SEQUENCE</scope>
</reference>
<dbReference type="SUPFAM" id="SSF54637">
    <property type="entry name" value="Thioesterase/thiol ester dehydrase-isomerase"/>
    <property type="match status" value="2"/>
</dbReference>
<dbReference type="InterPro" id="IPR039569">
    <property type="entry name" value="FAS1-like_DH_region"/>
</dbReference>
<proteinExistence type="predicted"/>
<dbReference type="Gene3D" id="3.10.129.10">
    <property type="entry name" value="Hotdog Thioesterase"/>
    <property type="match status" value="2"/>
</dbReference>
<dbReference type="AlphaFoldDB" id="A0A381QKP4"/>
<dbReference type="InterPro" id="IPR029069">
    <property type="entry name" value="HotDog_dom_sf"/>
</dbReference>
<evidence type="ECO:0000313" key="2">
    <source>
        <dbReference type="EMBL" id="SUZ79925.1"/>
    </source>
</evidence>
<dbReference type="PANTHER" id="PTHR28152">
    <property type="entry name" value="HYDROXYACYL-THIOESTER DEHYDRATASE TYPE 2, MITOCHONDRIAL"/>
    <property type="match status" value="1"/>
</dbReference>